<organism evidence="1 2">
    <name type="scientific">Rhodopirellula baltica (strain DSM 10527 / NCIMB 13988 / SH1)</name>
    <dbReference type="NCBI Taxonomy" id="243090"/>
    <lineage>
        <taxon>Bacteria</taxon>
        <taxon>Pseudomonadati</taxon>
        <taxon>Planctomycetota</taxon>
        <taxon>Planctomycetia</taxon>
        <taxon>Pirellulales</taxon>
        <taxon>Pirellulaceae</taxon>
        <taxon>Rhodopirellula</taxon>
    </lineage>
</organism>
<dbReference type="Proteomes" id="UP000001025">
    <property type="component" value="Chromosome"/>
</dbReference>
<name>Q7UTS0_RHOBA</name>
<dbReference type="HOGENOM" id="CLU_3157137_0_0_0"/>
<protein>
    <submittedName>
        <fullName evidence="1">Uncharacterized protein</fullName>
    </submittedName>
</protein>
<evidence type="ECO:0000313" key="1">
    <source>
        <dbReference type="EMBL" id="CAD73365.1"/>
    </source>
</evidence>
<keyword evidence="2" id="KW-1185">Reference proteome</keyword>
<dbReference type="KEGG" id="rba:RB3711"/>
<gene>
    <name evidence="1" type="ordered locus">RB3711</name>
</gene>
<evidence type="ECO:0000313" key="2">
    <source>
        <dbReference type="Proteomes" id="UP000001025"/>
    </source>
</evidence>
<dbReference type="InParanoid" id="Q7UTS0"/>
<proteinExistence type="predicted"/>
<dbReference type="EnsemblBacteria" id="CAD73365">
    <property type="protein sequence ID" value="CAD73365"/>
    <property type="gene ID" value="RB3711"/>
</dbReference>
<sequence length="48" mass="5493">MRQFSHTLFLHRQRCHLVVIEQPAARAARIAKAQLRDSPDAALVSVKR</sequence>
<dbReference type="AlphaFoldDB" id="Q7UTS0"/>
<accession>Q7UTS0</accession>
<dbReference type="EMBL" id="BX294139">
    <property type="protein sequence ID" value="CAD73365.1"/>
    <property type="molecule type" value="Genomic_DNA"/>
</dbReference>
<reference evidence="1 2" key="1">
    <citation type="journal article" date="2003" name="Proc. Natl. Acad. Sci. U.S.A.">
        <title>Complete genome sequence of the marine planctomycete Pirellula sp. strain 1.</title>
        <authorList>
            <person name="Gloeckner F.O."/>
            <person name="Kube M."/>
            <person name="Bauer M."/>
            <person name="Teeling H."/>
            <person name="Lombardot T."/>
            <person name="Ludwig W."/>
            <person name="Gade D."/>
            <person name="Beck A."/>
            <person name="Borzym K."/>
            <person name="Heitmann K."/>
            <person name="Rabus R."/>
            <person name="Schlesner H."/>
            <person name="Amann R."/>
            <person name="Reinhardt R."/>
        </authorList>
    </citation>
    <scope>NUCLEOTIDE SEQUENCE [LARGE SCALE GENOMIC DNA]</scope>
    <source>
        <strain evidence="2">DSM 10527 / NCIMB 13988 / SH1</strain>
    </source>
</reference>